<gene>
    <name evidence="3" type="ORF">PsAD2_03291</name>
</gene>
<evidence type="ECO:0000313" key="4">
    <source>
        <dbReference type="Proteomes" id="UP000076577"/>
    </source>
</evidence>
<dbReference type="Proteomes" id="UP000076577">
    <property type="component" value="Unassembled WGS sequence"/>
</dbReference>
<feature type="chain" id="PRO_5007868595" description="DUF1190 domain-containing protein" evidence="2">
    <location>
        <begin position="21"/>
        <end position="188"/>
    </location>
</feature>
<dbReference type="STRING" id="989403.SAMN05421798_11626"/>
<dbReference type="PATRIC" id="fig|989403.3.peg.3536"/>
<evidence type="ECO:0000256" key="1">
    <source>
        <dbReference type="SAM" id="MobiDB-lite"/>
    </source>
</evidence>
<feature type="signal peptide" evidence="2">
    <location>
        <begin position="1"/>
        <end position="20"/>
    </location>
</feature>
<organism evidence="3 4">
    <name type="scientific">Pseudovibrio axinellae</name>
    <dbReference type="NCBI Taxonomy" id="989403"/>
    <lineage>
        <taxon>Bacteria</taxon>
        <taxon>Pseudomonadati</taxon>
        <taxon>Pseudomonadota</taxon>
        <taxon>Alphaproteobacteria</taxon>
        <taxon>Hyphomicrobiales</taxon>
        <taxon>Stappiaceae</taxon>
        <taxon>Pseudovibrio</taxon>
    </lineage>
</organism>
<proteinExistence type="predicted"/>
<dbReference type="InterPro" id="IPR009576">
    <property type="entry name" value="Biofilm_formation_YgiB"/>
</dbReference>
<dbReference type="RefSeq" id="WP_068008204.1">
    <property type="nucleotide sequence ID" value="NZ_FOFM01000016.1"/>
</dbReference>
<reference evidence="3 4" key="1">
    <citation type="journal article" date="2016" name="Front. Microbiol.">
        <title>Comparative Genomic Analysis Reveals a Diverse Repertoire of Genes Involved in Prokaryote-Eukaryote Interactions within the Pseudovibrio Genus.</title>
        <authorList>
            <person name="Romano S."/>
            <person name="Fernandez-Guerra A."/>
            <person name="Reen F.J."/>
            <person name="Glockner F.O."/>
            <person name="Crowley S.P."/>
            <person name="O'Sullivan O."/>
            <person name="Cotter P.D."/>
            <person name="Adams C."/>
            <person name="Dobson A.D."/>
            <person name="O'Gara F."/>
        </authorList>
    </citation>
    <scope>NUCLEOTIDE SEQUENCE [LARGE SCALE GENOMIC DNA]</scope>
    <source>
        <strain evidence="3 4">Ad2</strain>
    </source>
</reference>
<dbReference type="PROSITE" id="PS51257">
    <property type="entry name" value="PROKAR_LIPOPROTEIN"/>
    <property type="match status" value="1"/>
</dbReference>
<dbReference type="OrthoDB" id="8160435at2"/>
<comment type="caution">
    <text evidence="3">The sequence shown here is derived from an EMBL/GenBank/DDBJ whole genome shotgun (WGS) entry which is preliminary data.</text>
</comment>
<feature type="compositionally biased region" description="Gly residues" evidence="1">
    <location>
        <begin position="176"/>
        <end position="188"/>
    </location>
</feature>
<feature type="region of interest" description="Disordered" evidence="1">
    <location>
        <begin position="147"/>
        <end position="188"/>
    </location>
</feature>
<name>A0A165WRJ6_9HYPH</name>
<feature type="compositionally biased region" description="Basic residues" evidence="1">
    <location>
        <begin position="151"/>
        <end position="162"/>
    </location>
</feature>
<evidence type="ECO:0000256" key="2">
    <source>
        <dbReference type="SAM" id="SignalP"/>
    </source>
</evidence>
<dbReference type="Pfam" id="PF06693">
    <property type="entry name" value="DUF1190"/>
    <property type="match status" value="1"/>
</dbReference>
<sequence>MKRSGPLKLVVMATAGVSLAACDQFEEKADGQVFVDQEQCVSAEQYSVNECTAAFKIAKEAENTSAPRYNTNRLCEDQHGRYACAPAHGNGTSYSSYFVPIAAGYFIANATQGLSDWKYRVRPVYPDRNRRHFYTSGGYLLDMSSNSRSARIPKKATKKLSKPPKVQTRTSIASRGGFGSRSGRGFGG</sequence>
<evidence type="ECO:0008006" key="5">
    <source>
        <dbReference type="Google" id="ProtNLM"/>
    </source>
</evidence>
<accession>A0A165WRJ6</accession>
<evidence type="ECO:0000313" key="3">
    <source>
        <dbReference type="EMBL" id="KZL16819.1"/>
    </source>
</evidence>
<protein>
    <recommendedName>
        <fullName evidence="5">DUF1190 domain-containing protein</fullName>
    </recommendedName>
</protein>
<dbReference type="EMBL" id="LMCB01000043">
    <property type="protein sequence ID" value="KZL16819.1"/>
    <property type="molecule type" value="Genomic_DNA"/>
</dbReference>
<keyword evidence="4" id="KW-1185">Reference proteome</keyword>
<keyword evidence="2" id="KW-0732">Signal</keyword>
<dbReference type="AlphaFoldDB" id="A0A165WRJ6"/>